<accession>A0AAV1WN78</accession>
<dbReference type="AlphaFoldDB" id="A0AAV1WN78"/>
<organism evidence="1 2">
    <name type="scientific">Lupinus luteus</name>
    <name type="common">European yellow lupine</name>
    <dbReference type="NCBI Taxonomy" id="3873"/>
    <lineage>
        <taxon>Eukaryota</taxon>
        <taxon>Viridiplantae</taxon>
        <taxon>Streptophyta</taxon>
        <taxon>Embryophyta</taxon>
        <taxon>Tracheophyta</taxon>
        <taxon>Spermatophyta</taxon>
        <taxon>Magnoliopsida</taxon>
        <taxon>eudicotyledons</taxon>
        <taxon>Gunneridae</taxon>
        <taxon>Pentapetalae</taxon>
        <taxon>rosids</taxon>
        <taxon>fabids</taxon>
        <taxon>Fabales</taxon>
        <taxon>Fabaceae</taxon>
        <taxon>Papilionoideae</taxon>
        <taxon>50 kb inversion clade</taxon>
        <taxon>genistoids sensu lato</taxon>
        <taxon>core genistoids</taxon>
        <taxon>Genisteae</taxon>
        <taxon>Lupinus</taxon>
    </lineage>
</organism>
<dbReference type="Proteomes" id="UP001497480">
    <property type="component" value="Unassembled WGS sequence"/>
</dbReference>
<reference evidence="1 2" key="1">
    <citation type="submission" date="2024-03" db="EMBL/GenBank/DDBJ databases">
        <authorList>
            <person name="Martinez-Hernandez J."/>
        </authorList>
    </citation>
    <scope>NUCLEOTIDE SEQUENCE [LARGE SCALE GENOMIC DNA]</scope>
</reference>
<evidence type="ECO:0000313" key="2">
    <source>
        <dbReference type="Proteomes" id="UP001497480"/>
    </source>
</evidence>
<dbReference type="EMBL" id="CAXHTB010000008">
    <property type="protein sequence ID" value="CAL0310789.1"/>
    <property type="molecule type" value="Genomic_DNA"/>
</dbReference>
<name>A0AAV1WN78_LUPLU</name>
<protein>
    <submittedName>
        <fullName evidence="1">Uncharacterized protein</fullName>
    </submittedName>
</protein>
<proteinExistence type="predicted"/>
<sequence>MEVNAILKFFGSELEEENALPPDEESMKESEFADLNLLCPVVEITRNMIREACMP</sequence>
<keyword evidence="2" id="KW-1185">Reference proteome</keyword>
<evidence type="ECO:0000313" key="1">
    <source>
        <dbReference type="EMBL" id="CAL0310789.1"/>
    </source>
</evidence>
<gene>
    <name evidence="1" type="ORF">LLUT_LOCUS11849</name>
</gene>
<comment type="caution">
    <text evidence="1">The sequence shown here is derived from an EMBL/GenBank/DDBJ whole genome shotgun (WGS) entry which is preliminary data.</text>
</comment>